<protein>
    <submittedName>
        <fullName evidence="1">Phosphoglycolate phosphatase</fullName>
    </submittedName>
</protein>
<dbReference type="GO" id="GO:0005829">
    <property type="term" value="C:cytosol"/>
    <property type="evidence" value="ECO:0007669"/>
    <property type="project" value="TreeGrafter"/>
</dbReference>
<reference evidence="1 2" key="1">
    <citation type="submission" date="2019-03" db="EMBL/GenBank/DDBJ databases">
        <title>Genomic Encyclopedia of Type Strains, Phase IV (KMG-IV): sequencing the most valuable type-strain genomes for metagenomic binning, comparative biology and taxonomic classification.</title>
        <authorList>
            <person name="Goeker M."/>
        </authorList>
    </citation>
    <scope>NUCLEOTIDE SEQUENCE [LARGE SCALE GENOMIC DNA]</scope>
    <source>
        <strain evidence="1 2">DSM 100451</strain>
    </source>
</reference>
<comment type="caution">
    <text evidence="1">The sequence shown here is derived from an EMBL/GenBank/DDBJ whole genome shotgun (WGS) entry which is preliminary data.</text>
</comment>
<dbReference type="Gene3D" id="1.10.150.240">
    <property type="entry name" value="Putative phosphatase, domain 2"/>
    <property type="match status" value="1"/>
</dbReference>
<dbReference type="SFLD" id="SFLDS00003">
    <property type="entry name" value="Haloacid_Dehalogenase"/>
    <property type="match status" value="1"/>
</dbReference>
<dbReference type="RefSeq" id="WP_058963179.1">
    <property type="nucleotide sequence ID" value="NZ_CABKVM010000013.1"/>
</dbReference>
<dbReference type="Proteomes" id="UP000295184">
    <property type="component" value="Unassembled WGS sequence"/>
</dbReference>
<dbReference type="OrthoDB" id="9794086at2"/>
<dbReference type="InterPro" id="IPR023198">
    <property type="entry name" value="PGP-like_dom2"/>
</dbReference>
<organism evidence="1 2">
    <name type="scientific">Allofournierella massiliensis</name>
    <dbReference type="NCBI Taxonomy" id="1650663"/>
    <lineage>
        <taxon>Bacteria</taxon>
        <taxon>Bacillati</taxon>
        <taxon>Bacillota</taxon>
        <taxon>Clostridia</taxon>
        <taxon>Eubacteriales</taxon>
        <taxon>Oscillospiraceae</taxon>
        <taxon>Allofournierella</taxon>
    </lineage>
</organism>
<name>A0A4V2QAP8_9FIRM</name>
<gene>
    <name evidence="1" type="ORF">EDD77_1371</name>
</gene>
<dbReference type="GO" id="GO:0008967">
    <property type="term" value="F:phosphoglycolate phosphatase activity"/>
    <property type="evidence" value="ECO:0007669"/>
    <property type="project" value="TreeGrafter"/>
</dbReference>
<dbReference type="GO" id="GO:0006281">
    <property type="term" value="P:DNA repair"/>
    <property type="evidence" value="ECO:0007669"/>
    <property type="project" value="TreeGrafter"/>
</dbReference>
<dbReference type="PANTHER" id="PTHR43434">
    <property type="entry name" value="PHOSPHOGLYCOLATE PHOSPHATASE"/>
    <property type="match status" value="1"/>
</dbReference>
<dbReference type="InterPro" id="IPR023214">
    <property type="entry name" value="HAD_sf"/>
</dbReference>
<dbReference type="AlphaFoldDB" id="A0A4V2QAP8"/>
<dbReference type="Pfam" id="PF13419">
    <property type="entry name" value="HAD_2"/>
    <property type="match status" value="1"/>
</dbReference>
<dbReference type="InterPro" id="IPR050155">
    <property type="entry name" value="HAD-like_hydrolase_sf"/>
</dbReference>
<dbReference type="STRING" id="1650663.GCA_001486665_00680"/>
<dbReference type="InterPro" id="IPR036412">
    <property type="entry name" value="HAD-like_sf"/>
</dbReference>
<evidence type="ECO:0000313" key="1">
    <source>
        <dbReference type="EMBL" id="TCL53332.1"/>
    </source>
</evidence>
<sequence length="215" mass="23713">MKPSLLIWDWNGTLLDDLDLCNRCLNDLLDAYGYAQRYDAAAYKDIFGFPIQDYYRRAGFDFTRHPYEALAEHYMEEYLPAAEGCGLCPGAHGALEWARDAGIRQVILSASQLPILRRQVEERSLSGFFDELLGQSDIYARGKKETGLSYLKESGIDPASAVLVGDTLHDFEVASAMGTRCVLCAAGHQSRARLETAGVPVIDTLNELPACLAGL</sequence>
<accession>A0A4V2QAP8</accession>
<evidence type="ECO:0000313" key="2">
    <source>
        <dbReference type="Proteomes" id="UP000295184"/>
    </source>
</evidence>
<dbReference type="EMBL" id="SLUM01000037">
    <property type="protein sequence ID" value="TCL53332.1"/>
    <property type="molecule type" value="Genomic_DNA"/>
</dbReference>
<dbReference type="SFLD" id="SFLDG01129">
    <property type="entry name" value="C1.5:_HAD__Beta-PGM__Phosphata"/>
    <property type="match status" value="1"/>
</dbReference>
<dbReference type="Gene3D" id="3.40.50.1000">
    <property type="entry name" value="HAD superfamily/HAD-like"/>
    <property type="match status" value="1"/>
</dbReference>
<dbReference type="SUPFAM" id="SSF56784">
    <property type="entry name" value="HAD-like"/>
    <property type="match status" value="1"/>
</dbReference>
<proteinExistence type="predicted"/>
<dbReference type="PANTHER" id="PTHR43434:SF1">
    <property type="entry name" value="PHOSPHOGLYCOLATE PHOSPHATASE"/>
    <property type="match status" value="1"/>
</dbReference>
<dbReference type="InterPro" id="IPR041492">
    <property type="entry name" value="HAD_2"/>
</dbReference>